<feature type="signal peptide" evidence="4">
    <location>
        <begin position="1"/>
        <end position="15"/>
    </location>
</feature>
<dbReference type="KEGG" id="erc:Ecym_2736"/>
<reference evidence="7" key="1">
    <citation type="journal article" date="2012" name="G3 (Bethesda)">
        <title>Pichia sorbitophila, an interspecies yeast hybrid reveals early steps of genome resolution following polyploidization.</title>
        <authorList>
            <person name="Leh Louis V."/>
            <person name="Despons L."/>
            <person name="Friedrich A."/>
            <person name="Martin T."/>
            <person name="Durrens P."/>
            <person name="Casaregola S."/>
            <person name="Neuveglise C."/>
            <person name="Fairhead C."/>
            <person name="Marck C."/>
            <person name="Cruz J.A."/>
            <person name="Straub M.L."/>
            <person name="Kugler V."/>
            <person name="Sacerdot C."/>
            <person name="Uzunov Z."/>
            <person name="Thierry A."/>
            <person name="Weiss S."/>
            <person name="Bleykasten C."/>
            <person name="De Montigny J."/>
            <person name="Jacques N."/>
            <person name="Jung P."/>
            <person name="Lemaire M."/>
            <person name="Mallet S."/>
            <person name="Morel G."/>
            <person name="Richard G.F."/>
            <person name="Sarkar A."/>
            <person name="Savel G."/>
            <person name="Schacherer J."/>
            <person name="Seret M.L."/>
            <person name="Talla E."/>
            <person name="Samson G."/>
            <person name="Jubin C."/>
            <person name="Poulain J."/>
            <person name="Vacherie B."/>
            <person name="Barbe V."/>
            <person name="Pelletier E."/>
            <person name="Sherman D.J."/>
            <person name="Westhof E."/>
            <person name="Weissenbach J."/>
            <person name="Baret P.V."/>
            <person name="Wincker P."/>
            <person name="Gaillardin C."/>
            <person name="Dujon B."/>
            <person name="Souciet J.L."/>
        </authorList>
    </citation>
    <scope>NUCLEOTIDE SEQUENCE [LARGE SCALE GENOMIC DNA]</scope>
    <source>
        <strain evidence="7">CBS 270.75 / DBVPG 7215 / KCTC 17166 / NRRL Y-17582</strain>
    </source>
</reference>
<dbReference type="SUPFAM" id="SSF53187">
    <property type="entry name" value="Zn-dependent exopeptidases"/>
    <property type="match status" value="1"/>
</dbReference>
<dbReference type="HOGENOM" id="CLU_045003_1_1_1"/>
<keyword evidence="3" id="KW-0645">Protease</keyword>
<dbReference type="EC" id="3.4.-.-" evidence="3"/>
<evidence type="ECO:0000256" key="4">
    <source>
        <dbReference type="SAM" id="SignalP"/>
    </source>
</evidence>
<evidence type="ECO:0000256" key="2">
    <source>
        <dbReference type="ARBA" id="ARBA00023315"/>
    </source>
</evidence>
<organism evidence="6 7">
    <name type="scientific">Eremothecium cymbalariae (strain CBS 270.75 / DBVPG 7215 / KCTC 17166 / NRRL Y-17582)</name>
    <name type="common">Yeast</name>
    <dbReference type="NCBI Taxonomy" id="931890"/>
    <lineage>
        <taxon>Eukaryota</taxon>
        <taxon>Fungi</taxon>
        <taxon>Dikarya</taxon>
        <taxon>Ascomycota</taxon>
        <taxon>Saccharomycotina</taxon>
        <taxon>Saccharomycetes</taxon>
        <taxon>Saccharomycetales</taxon>
        <taxon>Saccharomycetaceae</taxon>
        <taxon>Eremothecium</taxon>
    </lineage>
</organism>
<keyword evidence="7" id="KW-1185">Reference proteome</keyword>
<evidence type="ECO:0000313" key="7">
    <source>
        <dbReference type="Proteomes" id="UP000006790"/>
    </source>
</evidence>
<dbReference type="InterPro" id="IPR007484">
    <property type="entry name" value="Peptidase_M28"/>
</dbReference>
<evidence type="ECO:0000256" key="1">
    <source>
        <dbReference type="ARBA" id="ARBA00022679"/>
    </source>
</evidence>
<evidence type="ECO:0000313" key="6">
    <source>
        <dbReference type="EMBL" id="AET38436.1"/>
    </source>
</evidence>
<feature type="domain" description="Peptidase M28" evidence="5">
    <location>
        <begin position="92"/>
        <end position="310"/>
    </location>
</feature>
<evidence type="ECO:0000256" key="3">
    <source>
        <dbReference type="RuleBase" id="RU361240"/>
    </source>
</evidence>
<dbReference type="Gene3D" id="3.40.630.10">
    <property type="entry name" value="Zn peptidases"/>
    <property type="match status" value="1"/>
</dbReference>
<sequence length="315" mass="36427">MFALYLPLIATYVQSLYQIVGSDYYGSTLDSSMSISHNSSNNLILPFNKTRIPGSSNSKEVREFIFRHFDKLNQKWILETTQFQENGYEFTNIIYTLGDEDNYLMLAAHYDSKIDPTGFIGAIDSAASCAMLLYVAKFVDTVLTDCETTDCPLNGFTGLKIVFFDGEEAIHEWGPTDSKYGSRYLAEKMESNGSVYNIGLLILLDLLGSQNQNFVPNYYREHTEHYYETLWKLEARYNSFYSTETHFFDPSSYSQTLWDDDHVPFLARDVPTLHLIPSTLPTQWHKLEDDFAHLDQDIVNKWTILICEFVIEYYQ</sequence>
<proteinExistence type="inferred from homology"/>
<dbReference type="Proteomes" id="UP000006790">
    <property type="component" value="Chromosome 2"/>
</dbReference>
<dbReference type="GO" id="GO:0008233">
    <property type="term" value="F:peptidase activity"/>
    <property type="evidence" value="ECO:0007669"/>
    <property type="project" value="UniProtKB-KW"/>
</dbReference>
<dbReference type="InterPro" id="IPR040234">
    <property type="entry name" value="QC/QCL"/>
</dbReference>
<dbReference type="AlphaFoldDB" id="G8JPG9"/>
<dbReference type="GO" id="GO:0006508">
    <property type="term" value="P:proteolysis"/>
    <property type="evidence" value="ECO:0007669"/>
    <property type="project" value="UniProtKB-KW"/>
</dbReference>
<gene>
    <name evidence="6" type="ordered locus">Ecym_2736</name>
</gene>
<keyword evidence="1" id="KW-0808">Transferase</keyword>
<dbReference type="Pfam" id="PF04389">
    <property type="entry name" value="Peptidase_M28"/>
    <property type="match status" value="1"/>
</dbReference>
<dbReference type="OMA" id="HYETNYP"/>
<dbReference type="PANTHER" id="PTHR12283">
    <property type="entry name" value="GLUTAMINYL-PEPTIDE CYCLOTRANSFERASE"/>
    <property type="match status" value="1"/>
</dbReference>
<dbReference type="eggNOG" id="KOG3946">
    <property type="taxonomic scope" value="Eukaryota"/>
</dbReference>
<protein>
    <recommendedName>
        <fullName evidence="3">Peptide hydrolase</fullName>
        <ecNumber evidence="3">3.4.-.-</ecNumber>
    </recommendedName>
</protein>
<feature type="chain" id="PRO_5012338957" description="Peptide hydrolase" evidence="4">
    <location>
        <begin position="16"/>
        <end position="315"/>
    </location>
</feature>
<dbReference type="PANTHER" id="PTHR12283:SF6">
    <property type="entry name" value="GLUTAMINYL-PEPTIDE CYCLOTRANSFERASE-RELATED"/>
    <property type="match status" value="1"/>
</dbReference>
<keyword evidence="3" id="KW-0378">Hydrolase</keyword>
<keyword evidence="4" id="KW-0732">Signal</keyword>
<keyword evidence="2" id="KW-0012">Acyltransferase</keyword>
<dbReference type="FunCoup" id="G8JPG9">
    <property type="interactions" value="155"/>
</dbReference>
<dbReference type="GO" id="GO:0008270">
    <property type="term" value="F:zinc ion binding"/>
    <property type="evidence" value="ECO:0007669"/>
    <property type="project" value="TreeGrafter"/>
</dbReference>
<dbReference type="GO" id="GO:0016603">
    <property type="term" value="F:glutaminyl-peptide cyclotransferase activity"/>
    <property type="evidence" value="ECO:0007669"/>
    <property type="project" value="TreeGrafter"/>
</dbReference>
<keyword evidence="3" id="KW-0479">Metal-binding</keyword>
<accession>G8JPG9</accession>
<dbReference type="RefSeq" id="XP_003645253.1">
    <property type="nucleotide sequence ID" value="XM_003645205.1"/>
</dbReference>
<dbReference type="InParanoid" id="G8JPG9"/>
<dbReference type="STRING" id="931890.G8JPG9"/>
<dbReference type="GeneID" id="11468498"/>
<dbReference type="OrthoDB" id="3907302at2759"/>
<name>G8JPG9_ERECY</name>
<keyword evidence="3" id="KW-0862">Zinc</keyword>
<comment type="similarity">
    <text evidence="3">Belongs to the peptidase M28 family.</text>
</comment>
<evidence type="ECO:0000259" key="5">
    <source>
        <dbReference type="Pfam" id="PF04389"/>
    </source>
</evidence>
<dbReference type="EMBL" id="CP002498">
    <property type="protein sequence ID" value="AET38436.1"/>
    <property type="molecule type" value="Genomic_DNA"/>
</dbReference>